<feature type="transmembrane region" description="Helical" evidence="1">
    <location>
        <begin position="31"/>
        <end position="52"/>
    </location>
</feature>
<protein>
    <submittedName>
        <fullName evidence="2">Uncharacterized protein</fullName>
    </submittedName>
</protein>
<keyword evidence="1" id="KW-1133">Transmembrane helix</keyword>
<organism evidence="2 3">
    <name type="scientific">Malus domestica</name>
    <name type="common">Apple</name>
    <name type="synonym">Pyrus malus</name>
    <dbReference type="NCBI Taxonomy" id="3750"/>
    <lineage>
        <taxon>Eukaryota</taxon>
        <taxon>Viridiplantae</taxon>
        <taxon>Streptophyta</taxon>
        <taxon>Embryophyta</taxon>
        <taxon>Tracheophyta</taxon>
        <taxon>Spermatophyta</taxon>
        <taxon>Magnoliopsida</taxon>
        <taxon>eudicotyledons</taxon>
        <taxon>Gunneridae</taxon>
        <taxon>Pentapetalae</taxon>
        <taxon>rosids</taxon>
        <taxon>fabids</taxon>
        <taxon>Rosales</taxon>
        <taxon>Rosaceae</taxon>
        <taxon>Amygdaloideae</taxon>
        <taxon>Maleae</taxon>
        <taxon>Malus</taxon>
    </lineage>
</organism>
<comment type="caution">
    <text evidence="2">The sequence shown here is derived from an EMBL/GenBank/DDBJ whole genome shotgun (WGS) entry which is preliminary data.</text>
</comment>
<dbReference type="EMBL" id="RDQH01000338">
    <property type="protein sequence ID" value="RXH81431.1"/>
    <property type="molecule type" value="Genomic_DNA"/>
</dbReference>
<evidence type="ECO:0000313" key="2">
    <source>
        <dbReference type="EMBL" id="RXH81431.1"/>
    </source>
</evidence>
<gene>
    <name evidence="2" type="ORF">DVH24_034852</name>
</gene>
<keyword evidence="1" id="KW-0472">Membrane</keyword>
<keyword evidence="3" id="KW-1185">Reference proteome</keyword>
<accession>A0A498IIX5</accession>
<evidence type="ECO:0000256" key="1">
    <source>
        <dbReference type="SAM" id="Phobius"/>
    </source>
</evidence>
<name>A0A498IIX5_MALDO</name>
<evidence type="ECO:0000313" key="3">
    <source>
        <dbReference type="Proteomes" id="UP000290289"/>
    </source>
</evidence>
<sequence length="150" mass="17082">MCKSAFTKPKQYAVVVAASIGQVRRMILGRFGIHFVCYVNITVIYQLLLMICKCNNDHFLITRLLCFCIHGGFVSGGSVSVSVVVSFLVVMFLYPWWFCCLVFQCDWRFKRIWLLGPSTSHILSSPPICAVTVKPRQHFILLLLFVLLSV</sequence>
<reference evidence="2 3" key="1">
    <citation type="submission" date="2018-10" db="EMBL/GenBank/DDBJ databases">
        <title>A high-quality apple genome assembly.</title>
        <authorList>
            <person name="Hu J."/>
        </authorList>
    </citation>
    <scope>NUCLEOTIDE SEQUENCE [LARGE SCALE GENOMIC DNA]</scope>
    <source>
        <strain evidence="3">cv. HFTH1</strain>
        <tissue evidence="2">Young leaf</tissue>
    </source>
</reference>
<feature type="transmembrane region" description="Helical" evidence="1">
    <location>
        <begin position="64"/>
        <end position="97"/>
    </location>
</feature>
<dbReference type="AlphaFoldDB" id="A0A498IIX5"/>
<keyword evidence="1" id="KW-0812">Transmembrane</keyword>
<dbReference type="Proteomes" id="UP000290289">
    <property type="component" value="Chromosome 12"/>
</dbReference>
<proteinExistence type="predicted"/>